<comment type="caution">
    <text evidence="3">The sequence shown here is derived from an EMBL/GenBank/DDBJ whole genome shotgun (WGS) entry which is preliminary data.</text>
</comment>
<proteinExistence type="predicted"/>
<dbReference type="PANTHER" id="PTHR43861">
    <property type="entry name" value="TRANS-ACONITATE 2-METHYLTRANSFERASE-RELATED"/>
    <property type="match status" value="1"/>
</dbReference>
<dbReference type="EMBL" id="DVFJ01000002">
    <property type="protein sequence ID" value="HIQ70698.1"/>
    <property type="molecule type" value="Genomic_DNA"/>
</dbReference>
<accession>A0A9D1CQ35</accession>
<dbReference type="CDD" id="cd02440">
    <property type="entry name" value="AdoMet_MTases"/>
    <property type="match status" value="1"/>
</dbReference>
<gene>
    <name evidence="3" type="ORF">IAB73_00555</name>
</gene>
<name>A0A9D1CQ35_9FIRM</name>
<dbReference type="SUPFAM" id="SSF53335">
    <property type="entry name" value="S-adenosyl-L-methionine-dependent methyltransferases"/>
    <property type="match status" value="1"/>
</dbReference>
<dbReference type="GO" id="GO:0008168">
    <property type="term" value="F:methyltransferase activity"/>
    <property type="evidence" value="ECO:0007669"/>
    <property type="project" value="UniProtKB-KW"/>
</dbReference>
<evidence type="ECO:0000259" key="2">
    <source>
        <dbReference type="Pfam" id="PF13649"/>
    </source>
</evidence>
<evidence type="ECO:0000313" key="3">
    <source>
        <dbReference type="EMBL" id="HIQ70698.1"/>
    </source>
</evidence>
<reference evidence="3" key="2">
    <citation type="journal article" date="2021" name="PeerJ">
        <title>Extensive microbial diversity within the chicken gut microbiome revealed by metagenomics and culture.</title>
        <authorList>
            <person name="Gilroy R."/>
            <person name="Ravi A."/>
            <person name="Getino M."/>
            <person name="Pursley I."/>
            <person name="Horton D.L."/>
            <person name="Alikhan N.F."/>
            <person name="Baker D."/>
            <person name="Gharbi K."/>
            <person name="Hall N."/>
            <person name="Watson M."/>
            <person name="Adriaenssens E.M."/>
            <person name="Foster-Nyarko E."/>
            <person name="Jarju S."/>
            <person name="Secka A."/>
            <person name="Antonio M."/>
            <person name="Oren A."/>
            <person name="Chaudhuri R.R."/>
            <person name="La Ragione R."/>
            <person name="Hildebrand F."/>
            <person name="Pallen M.J."/>
        </authorList>
    </citation>
    <scope>NUCLEOTIDE SEQUENCE</scope>
    <source>
        <strain evidence="3">ChiSxjej2B14-6234</strain>
    </source>
</reference>
<dbReference type="PANTHER" id="PTHR43861:SF3">
    <property type="entry name" value="PUTATIVE (AFU_ORTHOLOGUE AFUA_2G14390)-RELATED"/>
    <property type="match status" value="1"/>
</dbReference>
<sequence>MNQRTIVEFFDRLAPDWDAQLVVDEDKIRRILDAAGVCHGAAVLDVACGTGVLFPFYAQRGVGRVTAVDISPEMARIADAKAVPGVEVICGDVEALPPTPAYDCCVVYNAFPHFPDPGRLVGHLARWLRPGGRLTVAHGMGIAQLNRHHAGHAAGVSRGMLPAPELAALFSPFLQVDTVLSDEGIYIVSGALSQPAEDAR</sequence>
<protein>
    <submittedName>
        <fullName evidence="3">Class I SAM-dependent methyltransferase</fullName>
    </submittedName>
</protein>
<evidence type="ECO:0000313" key="4">
    <source>
        <dbReference type="Proteomes" id="UP000886887"/>
    </source>
</evidence>
<feature type="domain" description="Methyltransferase" evidence="2">
    <location>
        <begin position="43"/>
        <end position="132"/>
    </location>
</feature>
<dbReference type="InterPro" id="IPR041698">
    <property type="entry name" value="Methyltransf_25"/>
</dbReference>
<keyword evidence="1" id="KW-0808">Transferase</keyword>
<evidence type="ECO:0000256" key="1">
    <source>
        <dbReference type="ARBA" id="ARBA00022679"/>
    </source>
</evidence>
<keyword evidence="3" id="KW-0489">Methyltransferase</keyword>
<dbReference type="Gene3D" id="3.40.50.150">
    <property type="entry name" value="Vaccinia Virus protein VP39"/>
    <property type="match status" value="1"/>
</dbReference>
<dbReference type="AlphaFoldDB" id="A0A9D1CQ35"/>
<dbReference type="Proteomes" id="UP000886887">
    <property type="component" value="Unassembled WGS sequence"/>
</dbReference>
<reference evidence="3" key="1">
    <citation type="submission" date="2020-10" db="EMBL/GenBank/DDBJ databases">
        <authorList>
            <person name="Gilroy R."/>
        </authorList>
    </citation>
    <scope>NUCLEOTIDE SEQUENCE</scope>
    <source>
        <strain evidence="3">ChiSxjej2B14-6234</strain>
    </source>
</reference>
<organism evidence="3 4">
    <name type="scientific">Candidatus Onthenecus intestinigallinarum</name>
    <dbReference type="NCBI Taxonomy" id="2840875"/>
    <lineage>
        <taxon>Bacteria</taxon>
        <taxon>Bacillati</taxon>
        <taxon>Bacillota</taxon>
        <taxon>Clostridia</taxon>
        <taxon>Eubacteriales</taxon>
        <taxon>Candidatus Onthenecus</taxon>
    </lineage>
</organism>
<dbReference type="GO" id="GO:0032259">
    <property type="term" value="P:methylation"/>
    <property type="evidence" value="ECO:0007669"/>
    <property type="project" value="UniProtKB-KW"/>
</dbReference>
<dbReference type="InterPro" id="IPR029063">
    <property type="entry name" value="SAM-dependent_MTases_sf"/>
</dbReference>
<dbReference type="Pfam" id="PF13649">
    <property type="entry name" value="Methyltransf_25"/>
    <property type="match status" value="1"/>
</dbReference>